<protein>
    <submittedName>
        <fullName evidence="6">HTH-type transcriptional regulator DmlR</fullName>
    </submittedName>
</protein>
<dbReference type="EMBL" id="FWFN01000001">
    <property type="protein sequence ID" value="SLN18128.1"/>
    <property type="molecule type" value="Genomic_DNA"/>
</dbReference>
<proteinExistence type="inferred from homology"/>
<comment type="similarity">
    <text evidence="1">Belongs to the LysR transcriptional regulatory family.</text>
</comment>
<feature type="domain" description="HTH lysR-type" evidence="5">
    <location>
        <begin position="3"/>
        <end position="60"/>
    </location>
</feature>
<sequence length="300" mass="32706">MSDRLAAMSLLVAAVDAGSLSAAARRVSMPLATVSRRVAELEEELGTQIVQRSPRGLSLTEPGEAYLAACRSILEQVGEAERMVAGEFREPKGLLNITAPICFGRIHVLGVVTDFLRDHPAVDVRLEQTDRPINLGEEHIDAAVRIGNLTDSSLRARRLGEVRKVVVASPGYLEARGVPETPEDLAGHDCLSFETIMRSGRWTFTDGAAERHVRVRSRLSMNAADTAILAAEAGLGITRVLSYQVAPLVKAGALRILLEDFEPPRWPVHLLYRGGVVPQKLRAFVDYAAPRLRDSMAGTW</sequence>
<dbReference type="Gene3D" id="1.10.10.10">
    <property type="entry name" value="Winged helix-like DNA-binding domain superfamily/Winged helix DNA-binding domain"/>
    <property type="match status" value="1"/>
</dbReference>
<dbReference type="RefSeq" id="WP_085886473.1">
    <property type="nucleotide sequence ID" value="NZ_FWFN01000001.1"/>
</dbReference>
<keyword evidence="4" id="KW-0804">Transcription</keyword>
<dbReference type="Proteomes" id="UP000193963">
    <property type="component" value="Unassembled WGS sequence"/>
</dbReference>
<evidence type="ECO:0000259" key="5">
    <source>
        <dbReference type="PROSITE" id="PS50931"/>
    </source>
</evidence>
<dbReference type="PANTHER" id="PTHR30537">
    <property type="entry name" value="HTH-TYPE TRANSCRIPTIONAL REGULATOR"/>
    <property type="match status" value="1"/>
</dbReference>
<dbReference type="GO" id="GO:0006351">
    <property type="term" value="P:DNA-templated transcription"/>
    <property type="evidence" value="ECO:0007669"/>
    <property type="project" value="TreeGrafter"/>
</dbReference>
<dbReference type="GO" id="GO:0043565">
    <property type="term" value="F:sequence-specific DNA binding"/>
    <property type="evidence" value="ECO:0007669"/>
    <property type="project" value="TreeGrafter"/>
</dbReference>
<name>A0A1X6YE27_9RHOB</name>
<keyword evidence="7" id="KW-1185">Reference proteome</keyword>
<dbReference type="InterPro" id="IPR036388">
    <property type="entry name" value="WH-like_DNA-bd_sf"/>
</dbReference>
<dbReference type="Pfam" id="PF03466">
    <property type="entry name" value="LysR_substrate"/>
    <property type="match status" value="1"/>
</dbReference>
<keyword evidence="3" id="KW-0238">DNA-binding</keyword>
<gene>
    <name evidence="6" type="primary">dmlR_1</name>
    <name evidence="6" type="ORF">PSM7751_00591</name>
</gene>
<dbReference type="Gene3D" id="3.40.190.290">
    <property type="match status" value="1"/>
</dbReference>
<dbReference type="PANTHER" id="PTHR30537:SF5">
    <property type="entry name" value="HTH-TYPE TRANSCRIPTIONAL ACTIVATOR TTDR-RELATED"/>
    <property type="match status" value="1"/>
</dbReference>
<accession>A0A1X6YE27</accession>
<dbReference type="InterPro" id="IPR036390">
    <property type="entry name" value="WH_DNA-bd_sf"/>
</dbReference>
<evidence type="ECO:0000313" key="7">
    <source>
        <dbReference type="Proteomes" id="UP000193963"/>
    </source>
</evidence>
<dbReference type="SUPFAM" id="SSF53850">
    <property type="entry name" value="Periplasmic binding protein-like II"/>
    <property type="match status" value="1"/>
</dbReference>
<dbReference type="InterPro" id="IPR058163">
    <property type="entry name" value="LysR-type_TF_proteobact-type"/>
</dbReference>
<dbReference type="OrthoDB" id="9813056at2"/>
<dbReference type="PROSITE" id="PS50931">
    <property type="entry name" value="HTH_LYSR"/>
    <property type="match status" value="1"/>
</dbReference>
<dbReference type="Pfam" id="PF00126">
    <property type="entry name" value="HTH_1"/>
    <property type="match status" value="1"/>
</dbReference>
<evidence type="ECO:0000256" key="4">
    <source>
        <dbReference type="ARBA" id="ARBA00023163"/>
    </source>
</evidence>
<evidence type="ECO:0000256" key="1">
    <source>
        <dbReference type="ARBA" id="ARBA00009437"/>
    </source>
</evidence>
<evidence type="ECO:0000313" key="6">
    <source>
        <dbReference type="EMBL" id="SLN18128.1"/>
    </source>
</evidence>
<dbReference type="AlphaFoldDB" id="A0A1X6YE27"/>
<dbReference type="SUPFAM" id="SSF46785">
    <property type="entry name" value="Winged helix' DNA-binding domain"/>
    <property type="match status" value="1"/>
</dbReference>
<dbReference type="CDD" id="cd08471">
    <property type="entry name" value="PBP2_CrgA_like_2"/>
    <property type="match status" value="1"/>
</dbReference>
<dbReference type="InterPro" id="IPR005119">
    <property type="entry name" value="LysR_subst-bd"/>
</dbReference>
<evidence type="ECO:0000256" key="2">
    <source>
        <dbReference type="ARBA" id="ARBA00023015"/>
    </source>
</evidence>
<dbReference type="GO" id="GO:0003700">
    <property type="term" value="F:DNA-binding transcription factor activity"/>
    <property type="evidence" value="ECO:0007669"/>
    <property type="project" value="InterPro"/>
</dbReference>
<organism evidence="6 7">
    <name type="scientific">Pseudooceanicola marinus</name>
    <dbReference type="NCBI Taxonomy" id="396013"/>
    <lineage>
        <taxon>Bacteria</taxon>
        <taxon>Pseudomonadati</taxon>
        <taxon>Pseudomonadota</taxon>
        <taxon>Alphaproteobacteria</taxon>
        <taxon>Rhodobacterales</taxon>
        <taxon>Paracoccaceae</taxon>
        <taxon>Pseudooceanicola</taxon>
    </lineage>
</organism>
<keyword evidence="2" id="KW-0805">Transcription regulation</keyword>
<reference evidence="7" key="1">
    <citation type="submission" date="2017-03" db="EMBL/GenBank/DDBJ databases">
        <authorList>
            <person name="Rodrigo-Torres L."/>
            <person name="Arahal R.D."/>
            <person name="Lucena T."/>
        </authorList>
    </citation>
    <scope>NUCLEOTIDE SEQUENCE [LARGE SCALE GENOMIC DNA]</scope>
    <source>
        <strain evidence="7">CECT 7751</strain>
    </source>
</reference>
<dbReference type="FunFam" id="1.10.10.10:FF:000001">
    <property type="entry name" value="LysR family transcriptional regulator"/>
    <property type="match status" value="1"/>
</dbReference>
<evidence type="ECO:0000256" key="3">
    <source>
        <dbReference type="ARBA" id="ARBA00023125"/>
    </source>
</evidence>
<dbReference type="InterPro" id="IPR000847">
    <property type="entry name" value="LysR_HTH_N"/>
</dbReference>